<dbReference type="Proteomes" id="UP001201980">
    <property type="component" value="Unassembled WGS sequence"/>
</dbReference>
<evidence type="ECO:0008006" key="4">
    <source>
        <dbReference type="Google" id="ProtNLM"/>
    </source>
</evidence>
<evidence type="ECO:0000313" key="2">
    <source>
        <dbReference type="EMBL" id="KAJ2906822.1"/>
    </source>
</evidence>
<feature type="compositionally biased region" description="Polar residues" evidence="1">
    <location>
        <begin position="239"/>
        <end position="248"/>
    </location>
</feature>
<name>A0AAD5S094_9PEZI</name>
<dbReference type="AlphaFoldDB" id="A0AAD5S094"/>
<feature type="region of interest" description="Disordered" evidence="1">
    <location>
        <begin position="1"/>
        <end position="117"/>
    </location>
</feature>
<feature type="region of interest" description="Disordered" evidence="1">
    <location>
        <begin position="181"/>
        <end position="515"/>
    </location>
</feature>
<evidence type="ECO:0000313" key="3">
    <source>
        <dbReference type="Proteomes" id="UP001201980"/>
    </source>
</evidence>
<sequence length="676" mass="73071">MMPNLDSLKEQDEAPHSPTPQPKRTKKQAEVVSSPMPVPHTPSHSSPAKPPKSEMHPSKAHRPTAPPSSGFRLGFTDVDKSKPANRPDMVQNTPTKAIAPSGDFTFRMSRPDADLGLGPEAQRMMEQIREEAKKIKAELADKREASGEDGARKIAQPKGKTNRYSAVHIAEFKKMDSIANHPSAFRANPNRITPIKPVNLKRTKSKANLDDDGSSPTKSSPVKHFAPLPATVSAKRNTKSPSDTTSSEEPAAPVKRVKKQLEDDVSANRPVSSDGSNIPRPASRGNPSVVPRAHSTLSAHLMTPTTASLARASSMRTPGVLMKSPSKSNLSGIPKSTSTVNLVSEKKKHEAVKPAYPSSKGASPIGKFARMKSLFRSKASPEKSKSTLPTAAQGTFSKTPSQRKLQNDLPAVPKTTPGRRFNDRPAFTPETQRAALNMNTPSPIKSSLPKAVGLGSTAGKPKTAGELPYPNLETGLMDIDENGEIPLYPDISSKDDDEETGDAKIHKMPPTVPGTFTFRSDHTINFGAKSPKGFGASTGQSSLRHVRPSIMPKSDMPGSFPMPNSIAVVSPNKENDEPTRLLSGIPHGVQNKKRHRASWDDEEEEEREAAARASKKVRRNVPEGDALLAPRLLSEKKTKIASPTKALTAPTPSPLKKRNMISMSRLNMLARPKNKQ</sequence>
<gene>
    <name evidence="2" type="ORF">MKZ38_010320</name>
</gene>
<dbReference type="EMBL" id="JAKWBI020000008">
    <property type="protein sequence ID" value="KAJ2906822.1"/>
    <property type="molecule type" value="Genomic_DNA"/>
</dbReference>
<feature type="region of interest" description="Disordered" evidence="1">
    <location>
        <begin position="568"/>
        <end position="657"/>
    </location>
</feature>
<evidence type="ECO:0000256" key="1">
    <source>
        <dbReference type="SAM" id="MobiDB-lite"/>
    </source>
</evidence>
<reference evidence="2" key="1">
    <citation type="submission" date="2022-07" db="EMBL/GenBank/DDBJ databases">
        <title>Draft genome sequence of Zalerion maritima ATCC 34329, a (micro)plastics degrading marine fungus.</title>
        <authorList>
            <person name="Paco A."/>
            <person name="Goncalves M.F.M."/>
            <person name="Rocha-Santos T.A.P."/>
            <person name="Alves A."/>
        </authorList>
    </citation>
    <scope>NUCLEOTIDE SEQUENCE</scope>
    <source>
        <strain evidence="2">ATCC 34329</strain>
    </source>
</reference>
<organism evidence="2 3">
    <name type="scientific">Zalerion maritima</name>
    <dbReference type="NCBI Taxonomy" id="339359"/>
    <lineage>
        <taxon>Eukaryota</taxon>
        <taxon>Fungi</taxon>
        <taxon>Dikarya</taxon>
        <taxon>Ascomycota</taxon>
        <taxon>Pezizomycotina</taxon>
        <taxon>Sordariomycetes</taxon>
        <taxon>Lulworthiomycetidae</taxon>
        <taxon>Lulworthiales</taxon>
        <taxon>Lulworthiaceae</taxon>
        <taxon>Zalerion</taxon>
    </lineage>
</organism>
<feature type="region of interest" description="Disordered" evidence="1">
    <location>
        <begin position="140"/>
        <end position="163"/>
    </location>
</feature>
<proteinExistence type="predicted"/>
<accession>A0AAD5S094</accession>
<comment type="caution">
    <text evidence="2">The sequence shown here is derived from an EMBL/GenBank/DDBJ whole genome shotgun (WGS) entry which is preliminary data.</text>
</comment>
<feature type="compositionally biased region" description="Basic and acidic residues" evidence="1">
    <location>
        <begin position="140"/>
        <end position="152"/>
    </location>
</feature>
<keyword evidence="3" id="KW-1185">Reference proteome</keyword>
<feature type="compositionally biased region" description="Polar residues" evidence="1">
    <location>
        <begin position="386"/>
        <end position="404"/>
    </location>
</feature>
<feature type="compositionally biased region" description="Polar residues" evidence="1">
    <location>
        <begin position="295"/>
        <end position="308"/>
    </location>
</feature>
<feature type="compositionally biased region" description="Polar residues" evidence="1">
    <location>
        <begin position="325"/>
        <end position="342"/>
    </location>
</feature>
<protein>
    <recommendedName>
        <fullName evidence="4">Erythromycin esterase</fullName>
    </recommendedName>
</protein>